<accession>A0A8H7RKD6</accession>
<dbReference type="PROSITE" id="PS50245">
    <property type="entry name" value="CAP_GLY_2"/>
    <property type="match status" value="1"/>
</dbReference>
<dbReference type="PANTHER" id="PTHR18916">
    <property type="entry name" value="DYNACTIN 1-RELATED MICROTUBULE-BINDING"/>
    <property type="match status" value="1"/>
</dbReference>
<evidence type="ECO:0000313" key="3">
    <source>
        <dbReference type="EMBL" id="KAG2212163.1"/>
    </source>
</evidence>
<dbReference type="Pfam" id="PF01302">
    <property type="entry name" value="CAP_GLY"/>
    <property type="match status" value="1"/>
</dbReference>
<name>A0A8H7RKD6_9FUNG</name>
<feature type="coiled-coil region" evidence="1">
    <location>
        <begin position="151"/>
        <end position="239"/>
    </location>
</feature>
<dbReference type="InterPro" id="IPR000938">
    <property type="entry name" value="CAP-Gly_domain"/>
</dbReference>
<evidence type="ECO:0000313" key="4">
    <source>
        <dbReference type="Proteomes" id="UP000650833"/>
    </source>
</evidence>
<reference evidence="3" key="1">
    <citation type="submission" date="2020-12" db="EMBL/GenBank/DDBJ databases">
        <title>Metabolic potential, ecology and presence of endohyphal bacteria is reflected in genomic diversity of Mucoromycotina.</title>
        <authorList>
            <person name="Muszewska A."/>
            <person name="Okrasinska A."/>
            <person name="Steczkiewicz K."/>
            <person name="Drgas O."/>
            <person name="Orlowska M."/>
            <person name="Perlinska-Lenart U."/>
            <person name="Aleksandrzak-Piekarczyk T."/>
            <person name="Szatraj K."/>
            <person name="Zielenkiewicz U."/>
            <person name="Pilsyk S."/>
            <person name="Malc E."/>
            <person name="Mieczkowski P."/>
            <person name="Kruszewska J.S."/>
            <person name="Biernat P."/>
            <person name="Pawlowska J."/>
        </authorList>
    </citation>
    <scope>NUCLEOTIDE SEQUENCE</scope>
    <source>
        <strain evidence="3">CBS 226.32</strain>
    </source>
</reference>
<dbReference type="Gene3D" id="2.30.30.190">
    <property type="entry name" value="CAP Gly-rich-like domain"/>
    <property type="match status" value="1"/>
</dbReference>
<dbReference type="SUPFAM" id="SSF74924">
    <property type="entry name" value="Cap-Gly domain"/>
    <property type="match status" value="1"/>
</dbReference>
<dbReference type="Proteomes" id="UP000650833">
    <property type="component" value="Unassembled WGS sequence"/>
</dbReference>
<feature type="domain" description="CAP-Gly" evidence="2">
    <location>
        <begin position="54"/>
        <end position="97"/>
    </location>
</feature>
<proteinExistence type="predicted"/>
<dbReference type="OrthoDB" id="2130750at2759"/>
<evidence type="ECO:0000259" key="2">
    <source>
        <dbReference type="PROSITE" id="PS50245"/>
    </source>
</evidence>
<gene>
    <name evidence="3" type="ORF">INT46_005998</name>
</gene>
<dbReference type="EMBL" id="JAEPRC010000053">
    <property type="protein sequence ID" value="KAG2212163.1"/>
    <property type="molecule type" value="Genomic_DNA"/>
</dbReference>
<protein>
    <recommendedName>
        <fullName evidence="2">CAP-Gly domain-containing protein</fullName>
    </recommendedName>
</protein>
<dbReference type="InterPro" id="IPR036859">
    <property type="entry name" value="CAP-Gly_dom_sf"/>
</dbReference>
<keyword evidence="4" id="KW-1185">Reference proteome</keyword>
<comment type="caution">
    <text evidence="3">The sequence shown here is derived from an EMBL/GenBank/DDBJ whole genome shotgun (WGS) entry which is preliminary data.</text>
</comment>
<keyword evidence="1" id="KW-0175">Coiled coil</keyword>
<dbReference type="AlphaFoldDB" id="A0A8H7RKD6"/>
<dbReference type="SMART" id="SM01052">
    <property type="entry name" value="CAP_GLY"/>
    <property type="match status" value="1"/>
</dbReference>
<sequence>MSNKTWSDSRRPLATRSTPTHIMEHDQQQLIQDQIHIGDRVQVNSHHGIVRFIGTTKFKAGTWAGIELDSVGLGKNDGSVDGKRYFICPPKTGLFILAIKVIKQQQHLNLFNRPSTPHHQPNLYHHKSKNPPSFTIDAPPPLPTKTISSNNNNNSNNSNNLISRIKALEKENIELKQAATLMERKKNENIEQLEHTISQIKKASMDSIEILEDIHRQKIQQMTAALDDERKKVHDLLMEQNDLRKAGLEAIESYESTLSGLEKNKLKSRQTWDLERKKMQDEQDAMMKSHHQQVGLLLQDIDTLEVVLQDKMNKEIDLIDSLKRERQNNSLLTTELKGIKFQMKSTNIFAGNDISNRWSFRDKLDTPIPEEDEEEEEEEEDLFDDNIMSICALCEQKGHHLIHCHILTNQQQRQHIV</sequence>
<evidence type="ECO:0000256" key="1">
    <source>
        <dbReference type="SAM" id="Coils"/>
    </source>
</evidence>
<organism evidence="3 4">
    <name type="scientific">Mucor plumbeus</name>
    <dbReference type="NCBI Taxonomy" id="97098"/>
    <lineage>
        <taxon>Eukaryota</taxon>
        <taxon>Fungi</taxon>
        <taxon>Fungi incertae sedis</taxon>
        <taxon>Mucoromycota</taxon>
        <taxon>Mucoromycotina</taxon>
        <taxon>Mucoromycetes</taxon>
        <taxon>Mucorales</taxon>
        <taxon>Mucorineae</taxon>
        <taxon>Mucoraceae</taxon>
        <taxon>Mucor</taxon>
    </lineage>
</organism>
<dbReference type="PROSITE" id="PS00845">
    <property type="entry name" value="CAP_GLY_1"/>
    <property type="match status" value="1"/>
</dbReference>